<proteinExistence type="predicted"/>
<gene>
    <name evidence="1" type="ORF">O1611_g8974</name>
</gene>
<organism evidence="1 2">
    <name type="scientific">Lasiodiplodia mahajangana</name>
    <dbReference type="NCBI Taxonomy" id="1108764"/>
    <lineage>
        <taxon>Eukaryota</taxon>
        <taxon>Fungi</taxon>
        <taxon>Dikarya</taxon>
        <taxon>Ascomycota</taxon>
        <taxon>Pezizomycotina</taxon>
        <taxon>Dothideomycetes</taxon>
        <taxon>Dothideomycetes incertae sedis</taxon>
        <taxon>Botryosphaeriales</taxon>
        <taxon>Botryosphaeriaceae</taxon>
        <taxon>Lasiodiplodia</taxon>
    </lineage>
</organism>
<accession>A0ACC2JB76</accession>
<keyword evidence="2" id="KW-1185">Reference proteome</keyword>
<dbReference type="EMBL" id="JAPUUL010002857">
    <property type="protein sequence ID" value="KAJ8124666.1"/>
    <property type="molecule type" value="Genomic_DNA"/>
</dbReference>
<name>A0ACC2JB76_9PEZI</name>
<evidence type="ECO:0000313" key="2">
    <source>
        <dbReference type="Proteomes" id="UP001153332"/>
    </source>
</evidence>
<reference evidence="1" key="1">
    <citation type="submission" date="2022-12" db="EMBL/GenBank/DDBJ databases">
        <title>Genome Sequence of Lasiodiplodia mahajangana.</title>
        <authorList>
            <person name="Buettner E."/>
        </authorList>
    </citation>
    <scope>NUCLEOTIDE SEQUENCE</scope>
    <source>
        <strain evidence="1">VT137</strain>
    </source>
</reference>
<protein>
    <submittedName>
        <fullName evidence="1">Uncharacterized protein</fullName>
    </submittedName>
</protein>
<comment type="caution">
    <text evidence="1">The sequence shown here is derived from an EMBL/GenBank/DDBJ whole genome shotgun (WGS) entry which is preliminary data.</text>
</comment>
<evidence type="ECO:0000313" key="1">
    <source>
        <dbReference type="EMBL" id="KAJ8124666.1"/>
    </source>
</evidence>
<dbReference type="Proteomes" id="UP001153332">
    <property type="component" value="Unassembled WGS sequence"/>
</dbReference>
<sequence length="698" mass="80166">MKGSALLDENGTYHETILQQYGRIVDIRHAETAAQRGQLEWSLGTVSRIRQSKCKLCRFIGFILYEDERTSQPPLHAWRNHDTEMYLRWTEGQIGSKCFVVQDEYPKLETSNIEIYYLRNSEIDFRVDTAFCLTRNTTQVIDFGRIRGWIDRCKAKHVGRCKKVAGTGHYGKLVQDAYPELNVLRFIDVREQCVVETNMAYPYVALSYIWGLSANLRLTTSNKADLTQANALQRYRIGERYLWCDALCLLQNDPDDINRGVKTMDLIYENAELTIVAACGHDADAGLPGVREGTRLEPAFSEEIIPGVELGGYVTLDDRMRRSVYSSRAWTFQEEVLSKRSLFFIDELVYFRCSSTTLFELFDTALDSRTTEEIVHADPTSMLPSAMQMNVPHLDYQAFILYYTRRSLTHQEDALNAMRGIIQRVSRVMRCRFLEGLPTAMFDLFVLFFGERRSLRRRYGFPSYSWAGWKGSIDHANTPRNANRWLDTGTWIVWYRRSVRGILNLVWDILANEGFPLNNSNYVGYRKRRVFQSPVPLPFPTGRTQPTEDLGRDIPALNYPVLQFWTLSAFFNIRIRNNISDLTLIVDGSGIPCGALYLDDQERSVFGSAESYELIAVSENDKYSLLVWLGAGANSPRPEDLGNAELAGLFDTERFWNVMLLMWSDGLAERRGIGFIRQEDFITKSLPPGAHWKEIVLG</sequence>